<dbReference type="EMBL" id="BRVO01000001">
    <property type="protein sequence ID" value="GLB47904.1"/>
    <property type="molecule type" value="Genomic_DNA"/>
</dbReference>
<organism evidence="2 3">
    <name type="scientific">Neptunitalea lumnitzerae</name>
    <dbReference type="NCBI Taxonomy" id="2965509"/>
    <lineage>
        <taxon>Bacteria</taxon>
        <taxon>Pseudomonadati</taxon>
        <taxon>Bacteroidota</taxon>
        <taxon>Flavobacteriia</taxon>
        <taxon>Flavobacteriales</taxon>
        <taxon>Flavobacteriaceae</taxon>
        <taxon>Neptunitalea</taxon>
    </lineage>
</organism>
<proteinExistence type="predicted"/>
<name>A0ABQ5MEU3_9FLAO</name>
<dbReference type="Gene3D" id="3.60.21.10">
    <property type="match status" value="2"/>
</dbReference>
<accession>A0ABQ5MEU3</accession>
<gene>
    <name evidence="2" type="ORF">Y10_02720</name>
</gene>
<dbReference type="SUPFAM" id="SSF56300">
    <property type="entry name" value="Metallo-dependent phosphatases"/>
    <property type="match status" value="1"/>
</dbReference>
<comment type="caution">
    <text evidence="2">The sequence shown here is derived from an EMBL/GenBank/DDBJ whole genome shotgun (WGS) entry which is preliminary data.</text>
</comment>
<evidence type="ECO:0000259" key="1">
    <source>
        <dbReference type="Pfam" id="PF00149"/>
    </source>
</evidence>
<dbReference type="Pfam" id="PF00149">
    <property type="entry name" value="Metallophos"/>
    <property type="match status" value="1"/>
</dbReference>
<keyword evidence="3" id="KW-1185">Reference proteome</keyword>
<dbReference type="InterPro" id="IPR029052">
    <property type="entry name" value="Metallo-depent_PP-like"/>
</dbReference>
<dbReference type="InterPro" id="IPR004843">
    <property type="entry name" value="Calcineurin-like_PHP"/>
</dbReference>
<feature type="domain" description="Calcineurin-like phosphoesterase" evidence="1">
    <location>
        <begin position="11"/>
        <end position="130"/>
    </location>
</feature>
<reference evidence="2" key="1">
    <citation type="submission" date="2022-07" db="EMBL/GenBank/DDBJ databases">
        <title>Taxonomy of Novel Oxalotrophic and Methylotrophic Bacteria.</title>
        <authorList>
            <person name="Sahin N."/>
            <person name="Tani A."/>
        </authorList>
    </citation>
    <scope>NUCLEOTIDE SEQUENCE</scope>
    <source>
        <strain evidence="2">Y10</strain>
    </source>
</reference>
<protein>
    <submittedName>
        <fullName evidence="2">Metallophosphoesterase</fullName>
    </submittedName>
</protein>
<evidence type="ECO:0000313" key="3">
    <source>
        <dbReference type="Proteomes" id="UP001143543"/>
    </source>
</evidence>
<sequence>MAQQTNSPTQIAFLADVHLQDIYGSFSDTDYKGIVNPKIGKYTIARTMGSQLHSTRIFNENYFAFIAALEDIVARNIKLVALPGDYSDDGQPIHIKGLKRILQHYEQQYNIQFFITTGNHDPVGPFQKESGKSDFLGEGGKAQPIYSKEGLHSVNPETEHPTIITKDIAKMGYDGILKELGSFGFYPRKEHLYWATPFSTYTYEDYSYDKAHKEAQLPHRTYEVEPNFIVPDVSYVVEPIPGIWLLAIDGDVYLPIDKNKSATNPNNYHGASTGYNNVLTNKQHLISWAKRVADEAKKQGKTLITFSHFPMVDFNDDASSTLRALLGPKKWQLERVPDETVAEAFAEAGITIHVAGHMHINDTGVRTTKNGNTLVNIQSPSLAAYIPGYKILTLHDNTTVEVETITLNEVPRFNELFPIYETEHQFLTTLNILGIWDKEVLNANTYHDFMLWHLKELVRLRFLNDWPAPVKEFLLTANLETIANKTNVTLSDGAIAYSGTDLLYDFYKLRNADVLALKDIPEKRLKYYRQLIKAYKTITPADTLTAQLQQVFFCMNQFLNGAPSQHFMVNLKTGEVKAIVP</sequence>
<dbReference type="Proteomes" id="UP001143543">
    <property type="component" value="Unassembled WGS sequence"/>
</dbReference>
<evidence type="ECO:0000313" key="2">
    <source>
        <dbReference type="EMBL" id="GLB47904.1"/>
    </source>
</evidence>